<keyword evidence="2" id="KW-0677">Repeat</keyword>
<dbReference type="GO" id="GO:0008270">
    <property type="term" value="F:zinc ion binding"/>
    <property type="evidence" value="ECO:0007669"/>
    <property type="project" value="InterPro"/>
</dbReference>
<gene>
    <name evidence="5" type="ORF">RND81_01G221800</name>
</gene>
<dbReference type="InterPro" id="IPR032867">
    <property type="entry name" value="DYW_dom"/>
</dbReference>
<dbReference type="InterPro" id="IPR046960">
    <property type="entry name" value="PPR_At4g14850-like_plant"/>
</dbReference>
<dbReference type="Pfam" id="PF14432">
    <property type="entry name" value="DYW_deaminase"/>
    <property type="match status" value="1"/>
</dbReference>
<dbReference type="SUPFAM" id="SSF81901">
    <property type="entry name" value="HCP-like"/>
    <property type="match status" value="1"/>
</dbReference>
<proteinExistence type="inferred from homology"/>
<feature type="repeat" description="PPR" evidence="3">
    <location>
        <begin position="132"/>
        <end position="166"/>
    </location>
</feature>
<dbReference type="EMBL" id="JBDFQZ010000001">
    <property type="protein sequence ID" value="KAK9758306.1"/>
    <property type="molecule type" value="Genomic_DNA"/>
</dbReference>
<dbReference type="Pfam" id="PF13041">
    <property type="entry name" value="PPR_2"/>
    <property type="match status" value="4"/>
</dbReference>
<comment type="caution">
    <text evidence="5">The sequence shown here is derived from an EMBL/GenBank/DDBJ whole genome shotgun (WGS) entry which is preliminary data.</text>
</comment>
<feature type="repeat" description="PPR" evidence="3">
    <location>
        <begin position="303"/>
        <end position="337"/>
    </location>
</feature>
<feature type="repeat" description="PPR" evidence="3">
    <location>
        <begin position="101"/>
        <end position="131"/>
    </location>
</feature>
<feature type="repeat" description="PPR" evidence="3">
    <location>
        <begin position="268"/>
        <end position="302"/>
    </location>
</feature>
<dbReference type="Gene3D" id="1.25.40.10">
    <property type="entry name" value="Tetratricopeptide repeat domain"/>
    <property type="match status" value="4"/>
</dbReference>
<evidence type="ECO:0000256" key="2">
    <source>
        <dbReference type="ARBA" id="ARBA00022737"/>
    </source>
</evidence>
<evidence type="ECO:0000259" key="4">
    <source>
        <dbReference type="Pfam" id="PF14432"/>
    </source>
</evidence>
<dbReference type="Proteomes" id="UP001443914">
    <property type="component" value="Unassembled WGS sequence"/>
</dbReference>
<dbReference type="NCBIfam" id="TIGR00756">
    <property type="entry name" value="PPR"/>
    <property type="match status" value="11"/>
</dbReference>
<feature type="repeat" description="PPR" evidence="3">
    <location>
        <begin position="439"/>
        <end position="473"/>
    </location>
</feature>
<evidence type="ECO:0000256" key="3">
    <source>
        <dbReference type="PROSITE-ProRule" id="PRU00708"/>
    </source>
</evidence>
<dbReference type="AlphaFoldDB" id="A0AAW1NBV1"/>
<dbReference type="Pfam" id="PF01535">
    <property type="entry name" value="PPR"/>
    <property type="match status" value="5"/>
</dbReference>
<evidence type="ECO:0000313" key="6">
    <source>
        <dbReference type="Proteomes" id="UP001443914"/>
    </source>
</evidence>
<dbReference type="PROSITE" id="PS51375">
    <property type="entry name" value="PPR"/>
    <property type="match status" value="9"/>
</dbReference>
<sequence>METLIIPTNSIPCEFSPKNFQSIVSKSKTQQCYPSKTLDVAHLIKIGRFKEVITGLDSISRNGVKLKVDYFNKLLDYCIDVNSVELGREIHARVYMVDEVDPFVATKLVSMYAKCGCLSDARKVFDEMSERNLFTWSAIIGAYSREQRWSEVVKLFGLMMKDGILPDGFLFPKILQACGNCGDFETGRLIHSLVIRGGMMSLKWVNNALLAVYAKSCKLGFAEKLFQEMNEKDIVSWNALISGYCQSGENGEAHRLFNLMRDEGIEPDLMTWNVLIAGYSHSGNFDAAMGLMREMGCSGTSPDVFTWTSLVSGLAQRDRIVEVLELFREMLLVNIQPNGVTIASAVSTCASTKSLEEGKVLHSVAVKLGVSDSCLVGNALIDMYSKCGELETARKVFDMVHEKDVYTWNSMIGGYSQSGYCGKAHELFLRMMESEVAPNVVTWNVMISGYIQNGDEDQAMDLFRLLGKEGIAKPNTSSWNALISGYVQNGRKNKALEIFRQMQQSNYRPNPVTILSILPAFGNLISANKVKEIHGWVLRGNFDSQLAISNSLIDIYAKSGNSEYSRSVFHRMSSRDIISWNSLIASYVLHGRSADAIDAFDQMIKEGFRPNKVTFASLILAYSQVKMVENGKQVFHSLTKDYQIIPGPEHYLAMVDLLGRSGRLKEAMDFILNMEAEPDSAIWDALLTASRFHGSIAYVIHAGEQLLKLNSGNDMAHRLVSWAYNARGRSIVPVEERSVPGNIGSKQPTGCSLLESQNVVYVFVSGDSSIPGFESVYKWLKGIAGNVKLSGSKNMAFIDEEDEQEFSGVHSEKLALAFALLSSQCKVKCIRIMKNFRICESCHRTAKYISSTYGCEILISDTKRLHHFRNGHCSCGDYW</sequence>
<feature type="domain" description="DYW" evidence="4">
    <location>
        <begin position="798"/>
        <end position="879"/>
    </location>
</feature>
<evidence type="ECO:0000256" key="1">
    <source>
        <dbReference type="ARBA" id="ARBA00006643"/>
    </source>
</evidence>
<dbReference type="InterPro" id="IPR011990">
    <property type="entry name" value="TPR-like_helical_dom_sf"/>
</dbReference>
<dbReference type="FunFam" id="1.25.40.10:FF:000393">
    <property type="entry name" value="Pentatricopeptide repeat-containing protein At1g20230"/>
    <property type="match status" value="1"/>
</dbReference>
<feature type="repeat" description="PPR" evidence="3">
    <location>
        <begin position="404"/>
        <end position="438"/>
    </location>
</feature>
<comment type="similarity">
    <text evidence="1">Belongs to the PPR family. PCMP-H subfamily.</text>
</comment>
<dbReference type="FunFam" id="1.25.40.10:FF:000090">
    <property type="entry name" value="Pentatricopeptide repeat-containing protein, chloroplastic"/>
    <property type="match status" value="1"/>
</dbReference>
<dbReference type="EMBL" id="JBDFQZ010000001">
    <property type="protein sequence ID" value="KAK9758307.1"/>
    <property type="molecule type" value="Genomic_DNA"/>
</dbReference>
<protein>
    <recommendedName>
        <fullName evidence="4">DYW domain-containing protein</fullName>
    </recommendedName>
</protein>
<dbReference type="GO" id="GO:0003723">
    <property type="term" value="F:RNA binding"/>
    <property type="evidence" value="ECO:0007669"/>
    <property type="project" value="InterPro"/>
</dbReference>
<dbReference type="PANTHER" id="PTHR47926">
    <property type="entry name" value="PENTATRICOPEPTIDE REPEAT-CONTAINING PROTEIN"/>
    <property type="match status" value="1"/>
</dbReference>
<feature type="repeat" description="PPR" evidence="3">
    <location>
        <begin position="233"/>
        <end position="267"/>
    </location>
</feature>
<reference evidence="5 6" key="1">
    <citation type="submission" date="2024-03" db="EMBL/GenBank/DDBJ databases">
        <title>WGS assembly of Saponaria officinalis var. Norfolk2.</title>
        <authorList>
            <person name="Jenkins J."/>
            <person name="Shu S."/>
            <person name="Grimwood J."/>
            <person name="Barry K."/>
            <person name="Goodstein D."/>
            <person name="Schmutz J."/>
            <person name="Leebens-Mack J."/>
            <person name="Osbourn A."/>
        </authorList>
    </citation>
    <scope>NUCLEOTIDE SEQUENCE [LARGE SCALE GENOMIC DNA]</scope>
    <source>
        <strain evidence="6">cv. Norfolk2</strain>
        <strain evidence="5">JIC</strain>
        <tissue evidence="5">Leaf</tissue>
    </source>
</reference>
<feature type="repeat" description="PPR" evidence="3">
    <location>
        <begin position="576"/>
        <end position="610"/>
    </location>
</feature>
<feature type="repeat" description="PPR" evidence="3">
    <location>
        <begin position="475"/>
        <end position="509"/>
    </location>
</feature>
<keyword evidence="6" id="KW-1185">Reference proteome</keyword>
<dbReference type="PANTHER" id="PTHR47926:SF347">
    <property type="entry name" value="PENTATRICOPEPTIDE REPEAT-CONTAINING PROTEIN"/>
    <property type="match status" value="1"/>
</dbReference>
<dbReference type="GO" id="GO:0009451">
    <property type="term" value="P:RNA modification"/>
    <property type="evidence" value="ECO:0007669"/>
    <property type="project" value="InterPro"/>
</dbReference>
<evidence type="ECO:0000313" key="5">
    <source>
        <dbReference type="EMBL" id="KAK9758307.1"/>
    </source>
</evidence>
<dbReference type="InterPro" id="IPR002885">
    <property type="entry name" value="PPR_rpt"/>
</dbReference>
<name>A0AAW1NBV1_SAPOF</name>
<organism evidence="5 6">
    <name type="scientific">Saponaria officinalis</name>
    <name type="common">Common soapwort</name>
    <name type="synonym">Lychnis saponaria</name>
    <dbReference type="NCBI Taxonomy" id="3572"/>
    <lineage>
        <taxon>Eukaryota</taxon>
        <taxon>Viridiplantae</taxon>
        <taxon>Streptophyta</taxon>
        <taxon>Embryophyta</taxon>
        <taxon>Tracheophyta</taxon>
        <taxon>Spermatophyta</taxon>
        <taxon>Magnoliopsida</taxon>
        <taxon>eudicotyledons</taxon>
        <taxon>Gunneridae</taxon>
        <taxon>Pentapetalae</taxon>
        <taxon>Caryophyllales</taxon>
        <taxon>Caryophyllaceae</taxon>
        <taxon>Caryophylleae</taxon>
        <taxon>Saponaria</taxon>
    </lineage>
</organism>
<accession>A0AAW1NBV1</accession>
<dbReference type="FunFam" id="1.25.40.10:FF:000380">
    <property type="entry name" value="Pentatricopeptide repeat-containing protein, chloroplastic"/>
    <property type="match status" value="1"/>
</dbReference>